<comment type="caution">
    <text evidence="1">The sequence shown here is derived from an EMBL/GenBank/DDBJ whole genome shotgun (WGS) entry which is preliminary data.</text>
</comment>
<sequence length="59" mass="6675">MDDWYIEYTSRYIVIERKTMPGSAGRSGLRASSARWREPAADGALRRARGRVGCERGLD</sequence>
<gene>
    <name evidence="1" type="ORF">I551_6871</name>
</gene>
<dbReference type="EMBL" id="JAOL01000170">
    <property type="protein sequence ID" value="EUA86765.1"/>
    <property type="molecule type" value="Genomic_DNA"/>
</dbReference>
<keyword evidence="2" id="KW-1185">Reference proteome</keyword>
<reference evidence="1 2" key="1">
    <citation type="submission" date="2014-01" db="EMBL/GenBank/DDBJ databases">
        <authorList>
            <person name="Dobos K."/>
            <person name="Lenaerts A."/>
            <person name="Ordway D."/>
            <person name="DeGroote M.A."/>
            <person name="Parker T."/>
            <person name="Sizemore C."/>
            <person name="Tallon L.J."/>
            <person name="Sadzewicz L.K."/>
            <person name="Sengamalay N."/>
            <person name="Fraser C.M."/>
            <person name="Hine E."/>
            <person name="Shefchek K.A."/>
            <person name="Das S.P."/>
            <person name="Tettelin H."/>
        </authorList>
    </citation>
    <scope>NUCLEOTIDE SEQUENCE [LARGE SCALE GENOMIC DNA]</scope>
    <source>
        <strain evidence="1 2">Harvey</strain>
    </source>
</reference>
<organism evidence="1 2">
    <name type="scientific">Mycobacterium ulcerans str. Harvey</name>
    <dbReference type="NCBI Taxonomy" id="1299332"/>
    <lineage>
        <taxon>Bacteria</taxon>
        <taxon>Bacillati</taxon>
        <taxon>Actinomycetota</taxon>
        <taxon>Actinomycetes</taxon>
        <taxon>Mycobacteriales</taxon>
        <taxon>Mycobacteriaceae</taxon>
        <taxon>Mycobacterium</taxon>
        <taxon>Mycobacterium ulcerans group</taxon>
    </lineage>
</organism>
<accession>A0ABP3A5K0</accession>
<protein>
    <submittedName>
        <fullName evidence="1">Uncharacterized protein</fullName>
    </submittedName>
</protein>
<evidence type="ECO:0000313" key="2">
    <source>
        <dbReference type="Proteomes" id="UP000020681"/>
    </source>
</evidence>
<dbReference type="Proteomes" id="UP000020681">
    <property type="component" value="Unassembled WGS sequence"/>
</dbReference>
<evidence type="ECO:0000313" key="1">
    <source>
        <dbReference type="EMBL" id="EUA86765.1"/>
    </source>
</evidence>
<name>A0ABP3A5K0_MYCUL</name>
<proteinExistence type="predicted"/>